<organism evidence="1 2">
    <name type="scientific">Paenibacillus medicaginis</name>
    <dbReference type="NCBI Taxonomy" id="1470560"/>
    <lineage>
        <taxon>Bacteria</taxon>
        <taxon>Bacillati</taxon>
        <taxon>Bacillota</taxon>
        <taxon>Bacilli</taxon>
        <taxon>Bacillales</taxon>
        <taxon>Paenibacillaceae</taxon>
        <taxon>Paenibacillus</taxon>
    </lineage>
</organism>
<sequence>MNKQTVVTDMQQARVIINAVGEPHQSYVVDKLRSLTWNPGETEYECDAQRVIANMEKEYVLAVANVLWIEKYEQIPDYIKAYAMD</sequence>
<keyword evidence="2" id="KW-1185">Reference proteome</keyword>
<protein>
    <recommendedName>
        <fullName evidence="3">Phage protein</fullName>
    </recommendedName>
</protein>
<evidence type="ECO:0000313" key="1">
    <source>
        <dbReference type="EMBL" id="MFB5758938.1"/>
    </source>
</evidence>
<proteinExistence type="predicted"/>
<accession>A0ABV5BV99</accession>
<reference evidence="1 2" key="1">
    <citation type="submission" date="2024-09" db="EMBL/GenBank/DDBJ databases">
        <title>Paenibacillus zeirhizospherea sp. nov., isolated from surface of the maize (Zea mays) roots in a horticulture field, Hungary.</title>
        <authorList>
            <person name="Marton D."/>
            <person name="Farkas M."/>
            <person name="Bedics A."/>
            <person name="Toth E."/>
            <person name="Tancsics A."/>
            <person name="Boka K."/>
            <person name="Marati G."/>
            <person name="Kriszt B."/>
            <person name="Cserhati M."/>
        </authorList>
    </citation>
    <scope>NUCLEOTIDE SEQUENCE [LARGE SCALE GENOMIC DNA]</scope>
    <source>
        <strain evidence="1 2">JCM 18446</strain>
    </source>
</reference>
<evidence type="ECO:0008006" key="3">
    <source>
        <dbReference type="Google" id="ProtNLM"/>
    </source>
</evidence>
<dbReference type="EMBL" id="JBHIRY010000001">
    <property type="protein sequence ID" value="MFB5758938.1"/>
    <property type="molecule type" value="Genomic_DNA"/>
</dbReference>
<comment type="caution">
    <text evidence="1">The sequence shown here is derived from an EMBL/GenBank/DDBJ whole genome shotgun (WGS) entry which is preliminary data.</text>
</comment>
<gene>
    <name evidence="1" type="ORF">ACE5LO_00895</name>
</gene>
<dbReference type="Proteomes" id="UP001580430">
    <property type="component" value="Unassembled WGS sequence"/>
</dbReference>
<dbReference type="RefSeq" id="WP_375518190.1">
    <property type="nucleotide sequence ID" value="NZ_JBHIRY010000001.1"/>
</dbReference>
<name>A0ABV5BV99_9BACL</name>
<evidence type="ECO:0000313" key="2">
    <source>
        <dbReference type="Proteomes" id="UP001580430"/>
    </source>
</evidence>